<comment type="caution">
    <text evidence="10">The sequence shown here is derived from an EMBL/GenBank/DDBJ whole genome shotgun (WGS) entry which is preliminary data.</text>
</comment>
<dbReference type="FunFam" id="3.30.470.20:FF:000015">
    <property type="entry name" value="Phosphoribosylaminoimidazole-succinocarboxamide synthase"/>
    <property type="match status" value="1"/>
</dbReference>
<evidence type="ECO:0000256" key="3">
    <source>
        <dbReference type="ARBA" id="ARBA00022598"/>
    </source>
</evidence>
<dbReference type="Proteomes" id="UP000541810">
    <property type="component" value="Unassembled WGS sequence"/>
</dbReference>
<dbReference type="UniPathway" id="UPA00074">
    <property type="reaction ID" value="UER00131"/>
</dbReference>
<dbReference type="InterPro" id="IPR001636">
    <property type="entry name" value="SAICAR_synth"/>
</dbReference>
<feature type="domain" description="SAICAR synthetase/ADE2 N-terminal" evidence="9">
    <location>
        <begin position="16"/>
        <end position="276"/>
    </location>
</feature>
<protein>
    <recommendedName>
        <fullName evidence="8">Phosphoribosylaminoimidazole-succinocarboxamide synthase</fullName>
        <ecNumber evidence="8">6.3.2.6</ecNumber>
    </recommendedName>
    <alternativeName>
        <fullName evidence="8">SAICAR synthetase</fullName>
    </alternativeName>
</protein>
<dbReference type="Gene3D" id="3.30.200.20">
    <property type="entry name" value="Phosphorylase Kinase, domain 1"/>
    <property type="match status" value="1"/>
</dbReference>
<keyword evidence="11" id="KW-1185">Reference proteome</keyword>
<dbReference type="EC" id="6.3.2.6" evidence="8"/>
<accession>A0A7X0H6E8</accession>
<dbReference type="GO" id="GO:0005737">
    <property type="term" value="C:cytoplasm"/>
    <property type="evidence" value="ECO:0007669"/>
    <property type="project" value="TreeGrafter"/>
</dbReference>
<evidence type="ECO:0000256" key="2">
    <source>
        <dbReference type="ARBA" id="ARBA00010190"/>
    </source>
</evidence>
<dbReference type="CDD" id="cd01414">
    <property type="entry name" value="SAICAR_synt_Sc"/>
    <property type="match status" value="1"/>
</dbReference>
<dbReference type="PANTHER" id="PTHR43700">
    <property type="entry name" value="PHOSPHORIBOSYLAMINOIMIDAZOLE-SUCCINOCARBOXAMIDE SYNTHASE"/>
    <property type="match status" value="1"/>
</dbReference>
<dbReference type="SUPFAM" id="SSF56104">
    <property type="entry name" value="SAICAR synthase-like"/>
    <property type="match status" value="1"/>
</dbReference>
<dbReference type="InterPro" id="IPR028923">
    <property type="entry name" value="SAICAR_synt/ADE2_N"/>
</dbReference>
<gene>
    <name evidence="8" type="primary">purC</name>
    <name evidence="10" type="ORF">HNQ40_001972</name>
</gene>
<evidence type="ECO:0000259" key="9">
    <source>
        <dbReference type="Pfam" id="PF01259"/>
    </source>
</evidence>
<keyword evidence="5 8" id="KW-0658">Purine biosynthesis</keyword>
<evidence type="ECO:0000313" key="10">
    <source>
        <dbReference type="EMBL" id="MBB6430166.1"/>
    </source>
</evidence>
<dbReference type="GO" id="GO:0006189">
    <property type="term" value="P:'de novo' IMP biosynthetic process"/>
    <property type="evidence" value="ECO:0007669"/>
    <property type="project" value="UniProtKB-UniRule"/>
</dbReference>
<proteinExistence type="inferred from homology"/>
<evidence type="ECO:0000256" key="5">
    <source>
        <dbReference type="ARBA" id="ARBA00022755"/>
    </source>
</evidence>
<organism evidence="10 11">
    <name type="scientific">Algisphaera agarilytica</name>
    <dbReference type="NCBI Taxonomy" id="1385975"/>
    <lineage>
        <taxon>Bacteria</taxon>
        <taxon>Pseudomonadati</taxon>
        <taxon>Planctomycetota</taxon>
        <taxon>Phycisphaerae</taxon>
        <taxon>Phycisphaerales</taxon>
        <taxon>Phycisphaeraceae</taxon>
        <taxon>Algisphaera</taxon>
    </lineage>
</organism>
<comment type="catalytic activity">
    <reaction evidence="7 8">
        <text>5-amino-1-(5-phospho-D-ribosyl)imidazole-4-carboxylate + L-aspartate + ATP = (2S)-2-[5-amino-1-(5-phospho-beta-D-ribosyl)imidazole-4-carboxamido]succinate + ADP + phosphate + 2 H(+)</text>
        <dbReference type="Rhea" id="RHEA:22628"/>
        <dbReference type="ChEBI" id="CHEBI:15378"/>
        <dbReference type="ChEBI" id="CHEBI:29991"/>
        <dbReference type="ChEBI" id="CHEBI:30616"/>
        <dbReference type="ChEBI" id="CHEBI:43474"/>
        <dbReference type="ChEBI" id="CHEBI:58443"/>
        <dbReference type="ChEBI" id="CHEBI:77657"/>
        <dbReference type="ChEBI" id="CHEBI:456216"/>
        <dbReference type="EC" id="6.3.2.6"/>
    </reaction>
</comment>
<evidence type="ECO:0000313" key="11">
    <source>
        <dbReference type="Proteomes" id="UP000541810"/>
    </source>
</evidence>
<dbReference type="NCBIfam" id="TIGR00081">
    <property type="entry name" value="purC"/>
    <property type="match status" value="1"/>
</dbReference>
<keyword evidence="3 8" id="KW-0436">Ligase</keyword>
<dbReference type="PANTHER" id="PTHR43700:SF1">
    <property type="entry name" value="PHOSPHORIBOSYLAMINOIMIDAZOLE-SUCCINOCARBOXAMIDE SYNTHASE"/>
    <property type="match status" value="1"/>
</dbReference>
<dbReference type="Pfam" id="PF01259">
    <property type="entry name" value="SAICAR_synt"/>
    <property type="match status" value="1"/>
</dbReference>
<keyword evidence="6 8" id="KW-0067">ATP-binding</keyword>
<comment type="pathway">
    <text evidence="1 8">Purine metabolism; IMP biosynthesis via de novo pathway; 5-amino-1-(5-phospho-D-ribosyl)imidazole-4-carboxamide from 5-amino-1-(5-phospho-D-ribosyl)imidazole-4-carboxylate: step 1/2.</text>
</comment>
<dbReference type="HAMAP" id="MF_00137">
    <property type="entry name" value="SAICAR_synth"/>
    <property type="match status" value="1"/>
</dbReference>
<dbReference type="NCBIfam" id="NF010568">
    <property type="entry name" value="PRK13961.1"/>
    <property type="match status" value="1"/>
</dbReference>
<evidence type="ECO:0000256" key="4">
    <source>
        <dbReference type="ARBA" id="ARBA00022741"/>
    </source>
</evidence>
<dbReference type="GO" id="GO:0005524">
    <property type="term" value="F:ATP binding"/>
    <property type="evidence" value="ECO:0007669"/>
    <property type="project" value="UniProtKB-KW"/>
</dbReference>
<reference evidence="10 11" key="1">
    <citation type="submission" date="2020-08" db="EMBL/GenBank/DDBJ databases">
        <title>Genomic Encyclopedia of Type Strains, Phase IV (KMG-IV): sequencing the most valuable type-strain genomes for metagenomic binning, comparative biology and taxonomic classification.</title>
        <authorList>
            <person name="Goeker M."/>
        </authorList>
    </citation>
    <scope>NUCLEOTIDE SEQUENCE [LARGE SCALE GENOMIC DNA]</scope>
    <source>
        <strain evidence="10 11">DSM 103725</strain>
    </source>
</reference>
<keyword evidence="4 8" id="KW-0547">Nucleotide-binding</keyword>
<evidence type="ECO:0000256" key="7">
    <source>
        <dbReference type="ARBA" id="ARBA00048475"/>
    </source>
</evidence>
<dbReference type="Gene3D" id="3.30.470.20">
    <property type="entry name" value="ATP-grasp fold, B domain"/>
    <property type="match status" value="1"/>
</dbReference>
<dbReference type="AlphaFoldDB" id="A0A7X0H6E8"/>
<dbReference type="PROSITE" id="PS01058">
    <property type="entry name" value="SAICAR_SYNTHETASE_2"/>
    <property type="match status" value="1"/>
</dbReference>
<name>A0A7X0H6E8_9BACT</name>
<evidence type="ECO:0000256" key="6">
    <source>
        <dbReference type="ARBA" id="ARBA00022840"/>
    </source>
</evidence>
<evidence type="ECO:0000256" key="8">
    <source>
        <dbReference type="HAMAP-Rule" id="MF_00137"/>
    </source>
</evidence>
<dbReference type="PROSITE" id="PS01057">
    <property type="entry name" value="SAICAR_SYNTHETASE_1"/>
    <property type="match status" value="1"/>
</dbReference>
<dbReference type="GO" id="GO:0004639">
    <property type="term" value="F:phosphoribosylaminoimidazolesuccinocarboxamide synthase activity"/>
    <property type="evidence" value="ECO:0007669"/>
    <property type="project" value="UniProtKB-UniRule"/>
</dbReference>
<comment type="similarity">
    <text evidence="2 8">Belongs to the SAICAR synthetase family.</text>
</comment>
<dbReference type="InterPro" id="IPR018236">
    <property type="entry name" value="SAICAR_synthetase_CS"/>
</dbReference>
<sequence>MTQTLMQSDLPLDNHRQGKVRDVYDATTTDGQPVTLLIASDRLSAFDVVMPTGIPDKGRVLTQLSKFWFAKIGQELGDRLSHHLISTDANDIAGLDEAQRAALRGRVMLGRRCEVVPIECVARGYLAGSGWKEYQKTQSVCGVALPEGLQQCEKLPSPIFTPATKAEEGHDENISFERACELVGEELMTTLRDLTLTLYQLGHDHAAKHGIILADTKFEFGIPVDSESKQPILIDEAMTPDSSRFWPADDYEVGRDQSSFDKQYVRNHLQALVDAGQWGKEPPGPALPDDVVANTANKYRQAYEVLTGSALDD</sequence>
<evidence type="ECO:0000256" key="1">
    <source>
        <dbReference type="ARBA" id="ARBA00004672"/>
    </source>
</evidence>
<dbReference type="EMBL" id="JACHGY010000001">
    <property type="protein sequence ID" value="MBB6430166.1"/>
    <property type="molecule type" value="Genomic_DNA"/>
</dbReference>